<dbReference type="InterPro" id="IPR000719">
    <property type="entry name" value="Prot_kinase_dom"/>
</dbReference>
<dbReference type="PRINTS" id="PR00109">
    <property type="entry name" value="TYRKINASE"/>
</dbReference>
<dbReference type="InterPro" id="IPR051681">
    <property type="entry name" value="Ser/Thr_Kinases-Pseudokinases"/>
</dbReference>
<dbReference type="AlphaFoldDB" id="A0A834T967"/>
<name>A0A834T967_9FABA</name>
<evidence type="ECO:0000259" key="1">
    <source>
        <dbReference type="PROSITE" id="PS50011"/>
    </source>
</evidence>
<dbReference type="GO" id="GO:0004674">
    <property type="term" value="F:protein serine/threonine kinase activity"/>
    <property type="evidence" value="ECO:0007669"/>
    <property type="project" value="TreeGrafter"/>
</dbReference>
<dbReference type="SUPFAM" id="SSF56112">
    <property type="entry name" value="Protein kinase-like (PK-like)"/>
    <property type="match status" value="1"/>
</dbReference>
<protein>
    <submittedName>
        <fullName evidence="2">Putative serine/threonine-protein kinase SIS8</fullName>
    </submittedName>
</protein>
<dbReference type="CDD" id="cd13999">
    <property type="entry name" value="STKc_MAP3K-like"/>
    <property type="match status" value="1"/>
</dbReference>
<dbReference type="PANTHER" id="PTHR44329:SF302">
    <property type="entry name" value="SERINE_THREONINE-PROTEIN KINASE SIS8-RELATED"/>
    <property type="match status" value="1"/>
</dbReference>
<dbReference type="FunFam" id="1.10.510.10:FF:000193">
    <property type="entry name" value="Serine/threonine-protein kinase CTR1"/>
    <property type="match status" value="1"/>
</dbReference>
<dbReference type="GO" id="GO:0005524">
    <property type="term" value="F:ATP binding"/>
    <property type="evidence" value="ECO:0007669"/>
    <property type="project" value="InterPro"/>
</dbReference>
<dbReference type="EMBL" id="JAAIUW010000009">
    <property type="protein sequence ID" value="KAF7817390.1"/>
    <property type="molecule type" value="Genomic_DNA"/>
</dbReference>
<dbReference type="PANTHER" id="PTHR44329">
    <property type="entry name" value="SERINE/THREONINE-PROTEIN KINASE TNNI3K-RELATED"/>
    <property type="match status" value="1"/>
</dbReference>
<dbReference type="Pfam" id="PF14381">
    <property type="entry name" value="EDR1_CTR1_ARMC3_pept"/>
    <property type="match status" value="1"/>
</dbReference>
<comment type="caution">
    <text evidence="2">The sequence shown here is derived from an EMBL/GenBank/DDBJ whole genome shotgun (WGS) entry which is preliminary data.</text>
</comment>
<feature type="domain" description="Protein kinase" evidence="1">
    <location>
        <begin position="660"/>
        <end position="971"/>
    </location>
</feature>
<accession>A0A834T967</accession>
<dbReference type="InterPro" id="IPR011009">
    <property type="entry name" value="Kinase-like_dom_sf"/>
</dbReference>
<keyword evidence="2" id="KW-0808">Transferase</keyword>
<organism evidence="2 3">
    <name type="scientific">Senna tora</name>
    <dbReference type="NCBI Taxonomy" id="362788"/>
    <lineage>
        <taxon>Eukaryota</taxon>
        <taxon>Viridiplantae</taxon>
        <taxon>Streptophyta</taxon>
        <taxon>Embryophyta</taxon>
        <taxon>Tracheophyta</taxon>
        <taxon>Spermatophyta</taxon>
        <taxon>Magnoliopsida</taxon>
        <taxon>eudicotyledons</taxon>
        <taxon>Gunneridae</taxon>
        <taxon>Pentapetalae</taxon>
        <taxon>rosids</taxon>
        <taxon>fabids</taxon>
        <taxon>Fabales</taxon>
        <taxon>Fabaceae</taxon>
        <taxon>Caesalpinioideae</taxon>
        <taxon>Cassia clade</taxon>
        <taxon>Senna</taxon>
    </lineage>
</organism>
<dbReference type="Pfam" id="PF07714">
    <property type="entry name" value="PK_Tyr_Ser-Thr"/>
    <property type="match status" value="1"/>
</dbReference>
<dbReference type="OrthoDB" id="7537227at2759"/>
<keyword evidence="2" id="KW-0418">Kinase</keyword>
<dbReference type="SMART" id="SM00220">
    <property type="entry name" value="S_TKc"/>
    <property type="match status" value="1"/>
</dbReference>
<evidence type="ECO:0000313" key="2">
    <source>
        <dbReference type="EMBL" id="KAF7817390.1"/>
    </source>
</evidence>
<reference evidence="2" key="1">
    <citation type="submission" date="2020-09" db="EMBL/GenBank/DDBJ databases">
        <title>Genome-Enabled Discovery of Anthraquinone Biosynthesis in Senna tora.</title>
        <authorList>
            <person name="Kang S.-H."/>
            <person name="Pandey R.P."/>
            <person name="Lee C.-M."/>
            <person name="Sim J.-S."/>
            <person name="Jeong J.-T."/>
            <person name="Choi B.-S."/>
            <person name="Jung M."/>
            <person name="Ginzburg D."/>
            <person name="Zhao K."/>
            <person name="Won S.Y."/>
            <person name="Oh T.-J."/>
            <person name="Yu Y."/>
            <person name="Kim N.-H."/>
            <person name="Lee O.R."/>
            <person name="Lee T.-H."/>
            <person name="Bashyal P."/>
            <person name="Kim T.-S."/>
            <person name="Lee W.-H."/>
            <person name="Kawkins C."/>
            <person name="Kim C.-K."/>
            <person name="Kim J.S."/>
            <person name="Ahn B.O."/>
            <person name="Rhee S.Y."/>
            <person name="Sohng J.K."/>
        </authorList>
    </citation>
    <scope>NUCLEOTIDE SEQUENCE</scope>
    <source>
        <tissue evidence="2">Leaf</tissue>
    </source>
</reference>
<evidence type="ECO:0000313" key="3">
    <source>
        <dbReference type="Proteomes" id="UP000634136"/>
    </source>
</evidence>
<dbReference type="InterPro" id="IPR008271">
    <property type="entry name" value="Ser/Thr_kinase_AS"/>
</dbReference>
<dbReference type="PROSITE" id="PS50011">
    <property type="entry name" value="PROTEIN_KINASE_DOM"/>
    <property type="match status" value="1"/>
</dbReference>
<sequence>MPRMKHLLRKLHIGGAINDNPRLPETPPVLSPTPNITLSPSTLASPAVATVAPRESVADRTAIDATAGTGGDKGADFGLLEEEFQMQLALAISASDPDVRKDPDSAQIDAAKQMSLGCEPSVTDTAGLVQFQSLRYWNYNVIDYEEKVMDGFYDVYGITSNLVERGKMPLLVDLQTTSISGNLDCEVILVNRIVDTELKQLEKKACKLSKDCCLWEGGLLLSGLLQKLADIVVNRMGGPVDDADEMLKRWTLRSCQLRNSLRTIVLPLGCLDVGLSRHRSLLFKVVLADRINVPCMLIKGSYYTGTDDGAVNLIKANDGSEYIIDLMGAPGALIPAEVPSSQLKNYSFAVRGCADIVEVPNKAHLMLDDRSRMLAVSSDIERVSTVGNAQSDDLLNVGSQTKTDERNCVGINQTERFEHDLGNLLHSLHKSHESSSHIKASPAEKMQVKNVSKYVLSAAKNPEFAQKLHTVLLESGALPPPDLFSHINAQDADKVFENFQVNKKIIENSVQADPDRLLSSYEKSIKTFQGVCSATDNARKGPVTACNGVKELEQNDAILGDSAIANPLHMLEEQFLDSTLPKEAVSCKRQSGINLVYDDDENDLSNKVGGAFNITELDKDSAVQLNETANRDRISYDGKSEKANAVLGEGSDWEIQWEDLHVGERIGIGSYGEVYHADLKGTVSLLLANVKIENLHKIVNWHGACKMNHTKERGCTDDTGLVNNVKEVAVKKFLDQDFSGDALAQFKSEVEIMLRLRHPNVVLFMGAITRSPHFSILTEFLPRGSLYRLLHRPNFQLDERRRLRMALDVAKGMNYLHTSHPPVVHRDLKSPNLLVDKHWVVKVCDFGLSRMKHHTYLSSKSTAGTPEWMAPEVLRNEPANEKCDVYSFGVILWELATTKIPWKGLNPMQVVGAVGFQNRRLEIPEDVDPVVAQIIRDCWQTEPHLRPSFSQLMSRIRQLQRLAAERRNSTH</sequence>
<dbReference type="Gene3D" id="3.30.200.20">
    <property type="entry name" value="Phosphorylase Kinase, domain 1"/>
    <property type="match status" value="2"/>
</dbReference>
<dbReference type="PROSITE" id="PS00108">
    <property type="entry name" value="PROTEIN_KINASE_ST"/>
    <property type="match status" value="1"/>
</dbReference>
<dbReference type="Proteomes" id="UP000634136">
    <property type="component" value="Unassembled WGS sequence"/>
</dbReference>
<gene>
    <name evidence="2" type="ORF">G2W53_031359</name>
</gene>
<dbReference type="Gene3D" id="1.10.510.10">
    <property type="entry name" value="Transferase(Phosphotransferase) domain 1"/>
    <property type="match status" value="1"/>
</dbReference>
<keyword evidence="3" id="KW-1185">Reference proteome</keyword>
<proteinExistence type="predicted"/>
<dbReference type="InterPro" id="IPR001245">
    <property type="entry name" value="Ser-Thr/Tyr_kinase_cat_dom"/>
</dbReference>
<dbReference type="InterPro" id="IPR055164">
    <property type="entry name" value="EDR1/CTR1/ARMC3-like_pept-like"/>
</dbReference>